<dbReference type="InterPro" id="IPR036291">
    <property type="entry name" value="NAD(P)-bd_dom_sf"/>
</dbReference>
<feature type="domain" description="DUF2520" evidence="2">
    <location>
        <begin position="134"/>
        <end position="258"/>
    </location>
</feature>
<evidence type="ECO:0000259" key="2">
    <source>
        <dbReference type="Pfam" id="PF10728"/>
    </source>
</evidence>
<dbReference type="AlphaFoldDB" id="A0A101FFG5"/>
<proteinExistence type="predicted"/>
<organism evidence="3 4">
    <name type="scientific">Thermacetogenium phaeum</name>
    <dbReference type="NCBI Taxonomy" id="85874"/>
    <lineage>
        <taxon>Bacteria</taxon>
        <taxon>Bacillati</taxon>
        <taxon>Bacillota</taxon>
        <taxon>Clostridia</taxon>
        <taxon>Thermoanaerobacterales</taxon>
        <taxon>Thermoanaerobacteraceae</taxon>
        <taxon>Thermacetogenium</taxon>
    </lineage>
</organism>
<feature type="domain" description="Putative oxidoreductase/dehydrogenase Rossmann-like" evidence="1">
    <location>
        <begin position="2"/>
        <end position="116"/>
    </location>
</feature>
<name>A0A101FFG5_9THEO</name>
<sequence>MKLGFIGAGKVGSAMAILLQQAGYEIAGVASRSQISAQKLALRLRVPIFTPKELASKSDVLFITTSDDAIASVAADLAEQRAIRPGQIMIHMSGAHSSSLLSPCAEIGAVALSVHPIQSFASVDRAIALIPDSYFSIEGDEGGYDFAREIVEKLKGKHFILKSESKVLYHAAATTASNYLVGLLSVTQELLDVAGVPNDVGLQAFLPLVEGTLENVRKLGITEALTGPISRGDISTVSKHLVAMKDLPQILDVYKILGFVTVDVALKKGTINEEQADKLRTLLK</sequence>
<dbReference type="PANTHER" id="PTHR40459:SF1">
    <property type="entry name" value="CONSERVED HYPOTHETICAL ALANINE AND LEUCINE RICH PROTEIN"/>
    <property type="match status" value="1"/>
</dbReference>
<dbReference type="PANTHER" id="PTHR40459">
    <property type="entry name" value="CONSERVED HYPOTHETICAL ALANINE AND LEUCINE RICH PROTEIN"/>
    <property type="match status" value="1"/>
</dbReference>
<evidence type="ECO:0000259" key="1">
    <source>
        <dbReference type="Pfam" id="PF10727"/>
    </source>
</evidence>
<dbReference type="SUPFAM" id="SSF48179">
    <property type="entry name" value="6-phosphogluconate dehydrogenase C-terminal domain-like"/>
    <property type="match status" value="1"/>
</dbReference>
<evidence type="ECO:0000313" key="4">
    <source>
        <dbReference type="Proteomes" id="UP000053326"/>
    </source>
</evidence>
<protein>
    <submittedName>
        <fullName evidence="3">Putative NAD(P) dependent oxidoreductase</fullName>
    </submittedName>
</protein>
<dbReference type="Gene3D" id="1.10.1040.20">
    <property type="entry name" value="ProC-like, C-terminal domain"/>
    <property type="match status" value="1"/>
</dbReference>
<dbReference type="InterPro" id="IPR037108">
    <property type="entry name" value="TM1727-like_C_sf"/>
</dbReference>
<dbReference type="Pfam" id="PF10728">
    <property type="entry name" value="DUF2520"/>
    <property type="match status" value="1"/>
</dbReference>
<comment type="caution">
    <text evidence="3">The sequence shown here is derived from an EMBL/GenBank/DDBJ whole genome shotgun (WGS) entry which is preliminary data.</text>
</comment>
<reference evidence="4" key="1">
    <citation type="journal article" date="2015" name="MBio">
        <title>Genome-Resolved Metagenomic Analysis Reveals Roles for Candidate Phyla and Other Microbial Community Members in Biogeochemical Transformations in Oil Reservoirs.</title>
        <authorList>
            <person name="Hu P."/>
            <person name="Tom L."/>
            <person name="Singh A."/>
            <person name="Thomas B.C."/>
            <person name="Baker B.J."/>
            <person name="Piceno Y.M."/>
            <person name="Andersen G.L."/>
            <person name="Banfield J.F."/>
        </authorList>
    </citation>
    <scope>NUCLEOTIDE SEQUENCE [LARGE SCALE GENOMIC DNA]</scope>
</reference>
<dbReference type="InterPro" id="IPR008927">
    <property type="entry name" value="6-PGluconate_DH-like_C_sf"/>
</dbReference>
<dbReference type="Proteomes" id="UP000053326">
    <property type="component" value="Unassembled WGS sequence"/>
</dbReference>
<accession>A0A101FFG5</accession>
<evidence type="ECO:0000313" key="3">
    <source>
        <dbReference type="EMBL" id="KUK36046.1"/>
    </source>
</evidence>
<dbReference type="SUPFAM" id="SSF51735">
    <property type="entry name" value="NAD(P)-binding Rossmann-fold domains"/>
    <property type="match status" value="1"/>
</dbReference>
<dbReference type="InterPro" id="IPR019665">
    <property type="entry name" value="OxRdtase/DH_put_Rossmann_dom"/>
</dbReference>
<gene>
    <name evidence="3" type="ORF">XD66_1245</name>
</gene>
<dbReference type="Gene3D" id="3.40.50.720">
    <property type="entry name" value="NAD(P)-binding Rossmann-like Domain"/>
    <property type="match status" value="1"/>
</dbReference>
<dbReference type="EMBL" id="LGFO01000178">
    <property type="protein sequence ID" value="KUK36046.1"/>
    <property type="molecule type" value="Genomic_DNA"/>
</dbReference>
<dbReference type="InterPro" id="IPR018931">
    <property type="entry name" value="DUF2520"/>
</dbReference>
<dbReference type="Pfam" id="PF10727">
    <property type="entry name" value="Rossmann-like"/>
    <property type="match status" value="1"/>
</dbReference>